<proteinExistence type="predicted"/>
<sequence length="132" mass="15401">MNTEGLKKRYSLLKKNQEVLKFEIQISQDEQKYIHVETTVENKYKKALNRAINELILEALKIGLNLFDLRNITEELQEKYIEQWTSVFDCKKADFISVLIKDGIDMYIATVMDAAYKLNSIFSTTNILLTSK</sequence>
<protein>
    <submittedName>
        <fullName evidence="1">Uncharacterized protein</fullName>
    </submittedName>
</protein>
<reference evidence="1 2" key="1">
    <citation type="submission" date="2015-09" db="EMBL/GenBank/DDBJ databases">
        <authorList>
            <consortium name="Pathogen Informatics"/>
        </authorList>
    </citation>
    <scope>NUCLEOTIDE SEQUENCE [LARGE SCALE GENOMIC DNA]</scope>
    <source>
        <strain evidence="1 2">2789STDY5834835</strain>
    </source>
</reference>
<dbReference type="Proteomes" id="UP000095679">
    <property type="component" value="Unassembled WGS sequence"/>
</dbReference>
<evidence type="ECO:0000313" key="1">
    <source>
        <dbReference type="EMBL" id="CUN51272.1"/>
    </source>
</evidence>
<evidence type="ECO:0000313" key="2">
    <source>
        <dbReference type="Proteomes" id="UP000095679"/>
    </source>
</evidence>
<dbReference type="AlphaFoldDB" id="A0A173XHD0"/>
<name>A0A173XHD0_9FIRM</name>
<accession>A0A173XHD0</accession>
<dbReference type="EMBL" id="CYZL01000001">
    <property type="protein sequence ID" value="CUN51272.1"/>
    <property type="molecule type" value="Genomic_DNA"/>
</dbReference>
<gene>
    <name evidence="1" type="ORF">ERS852450_00132</name>
</gene>
<organism evidence="1 2">
    <name type="scientific">Anaerobutyricum hallii</name>
    <dbReference type="NCBI Taxonomy" id="39488"/>
    <lineage>
        <taxon>Bacteria</taxon>
        <taxon>Bacillati</taxon>
        <taxon>Bacillota</taxon>
        <taxon>Clostridia</taxon>
        <taxon>Lachnospirales</taxon>
        <taxon>Lachnospiraceae</taxon>
        <taxon>Anaerobutyricum</taxon>
    </lineage>
</organism>